<evidence type="ECO:0000313" key="4">
    <source>
        <dbReference type="Proteomes" id="UP000604046"/>
    </source>
</evidence>
<dbReference type="InterPro" id="IPR011641">
    <property type="entry name" value="Tyr-kin_ephrin_A/B_rcpt-like"/>
</dbReference>
<feature type="transmembrane region" description="Helical" evidence="1">
    <location>
        <begin position="614"/>
        <end position="638"/>
    </location>
</feature>
<keyword evidence="1" id="KW-1133">Transmembrane helix</keyword>
<dbReference type="SMART" id="SM00181">
    <property type="entry name" value="EGF"/>
    <property type="match status" value="2"/>
</dbReference>
<reference evidence="3" key="1">
    <citation type="submission" date="2021-02" db="EMBL/GenBank/DDBJ databases">
        <authorList>
            <person name="Dougan E. K."/>
            <person name="Rhodes N."/>
            <person name="Thang M."/>
            <person name="Chan C."/>
        </authorList>
    </citation>
    <scope>NUCLEOTIDE SEQUENCE</scope>
</reference>
<keyword evidence="1" id="KW-0812">Transmembrane</keyword>
<dbReference type="InterPro" id="IPR000742">
    <property type="entry name" value="EGF"/>
</dbReference>
<evidence type="ECO:0000256" key="1">
    <source>
        <dbReference type="SAM" id="Phobius"/>
    </source>
</evidence>
<dbReference type="Proteomes" id="UP000604046">
    <property type="component" value="Unassembled WGS sequence"/>
</dbReference>
<dbReference type="InterPro" id="IPR028994">
    <property type="entry name" value="Integrin_alpha_N"/>
</dbReference>
<dbReference type="SMART" id="SM01411">
    <property type="entry name" value="Ephrin_rec_like"/>
    <property type="match status" value="1"/>
</dbReference>
<sequence length="974" mass="106829">MDGDGDLDAVELTRDSLKFWRRKLKQPKLGKSDMKTCEAKRVHGLSQIFSPRQVGVQDFIEREVKDQDIVETFTVADWDQDGRMDLLFLDMLVDPTDLMRETLSVELWQSGASLYAKTVLFRESESTHFNFTSASRKAAMQLVHWDGRPERSILFTGLADGHQRLLEDEGGGNFTMRFLSQAPLGACVAVDADHDGDSDLYCVDSANVSFHRSIGGEGAFEKVAEVQSPQPGAVCTLQTLSGDPRHQVSLALVCEEDGSFTAYTASGAAEAAIHDLQPMVGWANSPYWPYFVDWDGDGALDAVAERKNIARDGMRLFSLGHCVSPCNGGRCEADGRCSCLPDRALEDCSGCRTEHAMAIDGSCLPCPGFGTLQGTCSRRGRCEDDAFAMSQARGNSSNSSLLLERGSASCDCNPYFSGQDCSLGECPPGMELQEDLGACADCAPGMYKPQAGNWACLRCQAGRFADGPGSELCTPCTSGLVRYTSAAGEDQCEPDTSSVFIAALGMLSCLAGCLLVPILLGTEIPVQDISFKRGQGVLVTTKGPHLIRPSKDGPAVFCEGTGVPVLDRPEARGKLKGIVLDARSLQLCMEDGETLQEAANSSCGWLRMPLRDALLFSSLGSCPILAVVLVQLALFMAAAVYSQLHPGLAALTVLVGLLLSGIFRQFRGPWAARYSLLRKAHRKYLSRLQRRQSRPERTPRGSRRAITLGQLCELQEAFQSFLYDRNMYYICHNIVRPLTEKDKVSFAELSGPHDAQYFVSHYWGTSFQDYIRSIWKQAESSTRGGEKPGFLMQQTAYWICTFAINQWEVLEEVGSGHGNGWQNSSFYLALRSPIKATLMILDEDVIPLTRSWCLFELFQSFQLSAQDPNFQIFFCTQSGVLNHGNCSVDAAMAISDKLVTLRLENASASEEKDKKMIDELIQKEEGGFEAVNAALKMRISEILQATEQHLSVELARLATGLKASLESEETAIEF</sequence>
<dbReference type="Gene3D" id="2.10.50.10">
    <property type="entry name" value="Tumor Necrosis Factor Receptor, subunit A, domain 2"/>
    <property type="match status" value="1"/>
</dbReference>
<evidence type="ECO:0000259" key="2">
    <source>
        <dbReference type="SMART" id="SM00181"/>
    </source>
</evidence>
<dbReference type="EMBL" id="CAJNDS010002230">
    <property type="protein sequence ID" value="CAE7384199.1"/>
    <property type="molecule type" value="Genomic_DNA"/>
</dbReference>
<feature type="domain" description="EGF-like" evidence="2">
    <location>
        <begin position="321"/>
        <end position="349"/>
    </location>
</feature>
<feature type="transmembrane region" description="Helical" evidence="1">
    <location>
        <begin position="499"/>
        <end position="520"/>
    </location>
</feature>
<organism evidence="3 4">
    <name type="scientific">Symbiodinium natans</name>
    <dbReference type="NCBI Taxonomy" id="878477"/>
    <lineage>
        <taxon>Eukaryota</taxon>
        <taxon>Sar</taxon>
        <taxon>Alveolata</taxon>
        <taxon>Dinophyceae</taxon>
        <taxon>Suessiales</taxon>
        <taxon>Symbiodiniaceae</taxon>
        <taxon>Symbiodinium</taxon>
    </lineage>
</organism>
<protein>
    <recommendedName>
        <fullName evidence="2">EGF-like domain-containing protein</fullName>
    </recommendedName>
</protein>
<proteinExistence type="predicted"/>
<dbReference type="SUPFAM" id="SSF69318">
    <property type="entry name" value="Integrin alpha N-terminal domain"/>
    <property type="match status" value="1"/>
</dbReference>
<dbReference type="OrthoDB" id="446420at2759"/>
<feature type="transmembrane region" description="Helical" evidence="1">
    <location>
        <begin position="644"/>
        <end position="663"/>
    </location>
</feature>
<keyword evidence="4" id="KW-1185">Reference proteome</keyword>
<keyword evidence="1" id="KW-0472">Membrane</keyword>
<accession>A0A812QAR4</accession>
<evidence type="ECO:0000313" key="3">
    <source>
        <dbReference type="EMBL" id="CAE7384199.1"/>
    </source>
</evidence>
<feature type="domain" description="EGF-like" evidence="2">
    <location>
        <begin position="365"/>
        <end position="422"/>
    </location>
</feature>
<name>A0A812QAR4_9DINO</name>
<comment type="caution">
    <text evidence="3">The sequence shown here is derived from an EMBL/GenBank/DDBJ whole genome shotgun (WGS) entry which is preliminary data.</text>
</comment>
<dbReference type="Pfam" id="PF07699">
    <property type="entry name" value="Ephrin_rec_like"/>
    <property type="match status" value="1"/>
</dbReference>
<gene>
    <name evidence="3" type="ORF">SNAT2548_LOCUS20960</name>
</gene>
<dbReference type="AlphaFoldDB" id="A0A812QAR4"/>